<evidence type="ECO:0000256" key="3">
    <source>
        <dbReference type="ARBA" id="ARBA00022559"/>
    </source>
</evidence>
<dbReference type="InterPro" id="IPR019793">
    <property type="entry name" value="Peroxidases_heam-ligand_BS"/>
</dbReference>
<evidence type="ECO:0000256" key="9">
    <source>
        <dbReference type="SAM" id="Coils"/>
    </source>
</evidence>
<keyword evidence="9" id="KW-0175">Coiled coil</keyword>
<dbReference type="FunFam" id="1.10.420.10:FF:000009">
    <property type="entry name" value="Ascorbate peroxidase"/>
    <property type="match status" value="1"/>
</dbReference>
<dbReference type="GO" id="GO:0000302">
    <property type="term" value="P:response to reactive oxygen species"/>
    <property type="evidence" value="ECO:0007669"/>
    <property type="project" value="TreeGrafter"/>
</dbReference>
<dbReference type="InterPro" id="IPR019794">
    <property type="entry name" value="Peroxidases_AS"/>
</dbReference>
<dbReference type="Gene3D" id="1.10.420.10">
    <property type="entry name" value="Peroxidase, domain 2"/>
    <property type="match status" value="1"/>
</dbReference>
<feature type="domain" description="Plant heme peroxidase family profile" evidence="11">
    <location>
        <begin position="233"/>
        <end position="433"/>
    </location>
</feature>
<dbReference type="GO" id="GO:0046872">
    <property type="term" value="F:metal ion binding"/>
    <property type="evidence" value="ECO:0007669"/>
    <property type="project" value="UniProtKB-UniRule"/>
</dbReference>
<dbReference type="PANTHER" id="PTHR31356">
    <property type="entry name" value="THYLAKOID LUMENAL 29 KDA PROTEIN, CHLOROPLASTIC-RELATED"/>
    <property type="match status" value="1"/>
</dbReference>
<dbReference type="OrthoDB" id="2859658at2759"/>
<evidence type="ECO:0000256" key="6">
    <source>
        <dbReference type="ARBA" id="ARBA00023002"/>
    </source>
</evidence>
<dbReference type="EC" id="1.11.1.-" evidence="8"/>
<dbReference type="Pfam" id="PF00141">
    <property type="entry name" value="peroxidase"/>
    <property type="match status" value="1"/>
</dbReference>
<comment type="similarity">
    <text evidence="2">Belongs to the peroxidase family. Cytochrome c peroxidase subfamily.</text>
</comment>
<dbReference type="PANTHER" id="PTHR31356:SF36">
    <property type="entry name" value="L-ASCORBATE PEROXIDASE 3"/>
    <property type="match status" value="1"/>
</dbReference>
<evidence type="ECO:0000256" key="2">
    <source>
        <dbReference type="ARBA" id="ARBA00005997"/>
    </source>
</evidence>
<evidence type="ECO:0000256" key="8">
    <source>
        <dbReference type="RuleBase" id="RU363051"/>
    </source>
</evidence>
<evidence type="ECO:0000313" key="13">
    <source>
        <dbReference type="Proteomes" id="UP000654922"/>
    </source>
</evidence>
<dbReference type="InterPro" id="IPR002016">
    <property type="entry name" value="Haem_peroxidase"/>
</dbReference>
<reference evidence="12" key="1">
    <citation type="submission" date="2020-06" db="EMBL/GenBank/DDBJ databases">
        <title>Draft genome sequences of strains closely related to Aspergillus parafelis and Aspergillus hiratsukae.</title>
        <authorList>
            <person name="Dos Santos R.A.C."/>
            <person name="Rivero-Menendez O."/>
            <person name="Steenwyk J.L."/>
            <person name="Mead M.E."/>
            <person name="Goldman G.H."/>
            <person name="Alastruey-Izquierdo A."/>
            <person name="Rokas A."/>
        </authorList>
    </citation>
    <scope>NUCLEOTIDE SEQUENCE</scope>
    <source>
        <strain evidence="12">CNM-CM5623</strain>
    </source>
</reference>
<name>A0A8H6UWB1_9EURO</name>
<evidence type="ECO:0000256" key="5">
    <source>
        <dbReference type="ARBA" id="ARBA00022723"/>
    </source>
</evidence>
<dbReference type="EMBL" id="JACBAE010001320">
    <property type="protein sequence ID" value="KAF7165275.1"/>
    <property type="molecule type" value="Genomic_DNA"/>
</dbReference>
<protein>
    <recommendedName>
        <fullName evidence="8">Peroxidase</fullName>
        <ecNumber evidence="8">1.11.1.-</ecNumber>
    </recommendedName>
</protein>
<keyword evidence="7" id="KW-0408">Iron</keyword>
<dbReference type="PROSITE" id="PS00435">
    <property type="entry name" value="PEROXIDASE_1"/>
    <property type="match status" value="1"/>
</dbReference>
<comment type="caution">
    <text evidence="12">The sequence shown here is derived from an EMBL/GenBank/DDBJ whole genome shotgun (WGS) entry which is preliminary data.</text>
</comment>
<evidence type="ECO:0000256" key="10">
    <source>
        <dbReference type="SAM" id="MobiDB-lite"/>
    </source>
</evidence>
<dbReference type="InterPro" id="IPR010255">
    <property type="entry name" value="Haem_peroxidase_sf"/>
</dbReference>
<sequence length="468" mass="51946">MTKEIRHTSYISRLKTLPKLDSSSKCTLLCSIATDITATFICISKHIENGTLSDEHTASIESVIDIIKGTEVSQRQMLERKVKRYTRLARRLKSEREWMRREFGELVKQADAVNLRWRKRVRALEVRLLSVDPPIDTPERTQSAEMSRTGDYDAVRKDIIAQLKKPDYDDGSAGPVFVRLAWHSAGTYDLETDTGGSNGAGMRYEAEGGDPANAGLQHGRAFLEPVKEKHPWITYADLWTLAGVVAIEALGGPSIVWKPGRTDLVDDSKVPPRGRLPDAAQGAEHLRAVFYRMGFNDQEIVALAGGHTLGRCHIDRSGFQGPWVNNPTRFSNQFFNLLLKLDWKPKTLPNGISQFVYVDPEADEGDEPLMMLPTDIALKTDPAFCVWVEKYAADKDLFFDHFAKAFAKLMELGIKRDEKDRVINADNVKGGYISAPKKSNHPTGPARGAQGGCPVSAAAQGGCPRAKL</sequence>
<feature type="coiled-coil region" evidence="9">
    <location>
        <begin position="75"/>
        <end position="102"/>
    </location>
</feature>
<dbReference type="CDD" id="cd00691">
    <property type="entry name" value="ascorbate_peroxidase"/>
    <property type="match status" value="1"/>
</dbReference>
<dbReference type="GO" id="GO:0034599">
    <property type="term" value="P:cellular response to oxidative stress"/>
    <property type="evidence" value="ECO:0007669"/>
    <property type="project" value="InterPro"/>
</dbReference>
<dbReference type="InterPro" id="IPR044831">
    <property type="entry name" value="Ccp1-like"/>
</dbReference>
<keyword evidence="4" id="KW-0349">Heme</keyword>
<dbReference type="Gene3D" id="1.10.520.10">
    <property type="match status" value="1"/>
</dbReference>
<dbReference type="GO" id="GO:0004601">
    <property type="term" value="F:peroxidase activity"/>
    <property type="evidence" value="ECO:0007669"/>
    <property type="project" value="UniProtKB-KW"/>
</dbReference>
<dbReference type="InterPro" id="IPR002207">
    <property type="entry name" value="Peroxidase_I"/>
</dbReference>
<keyword evidence="3 8" id="KW-0575">Peroxidase</keyword>
<evidence type="ECO:0000256" key="7">
    <source>
        <dbReference type="ARBA" id="ARBA00023004"/>
    </source>
</evidence>
<dbReference type="PRINTS" id="PR00459">
    <property type="entry name" value="ASPEROXIDASE"/>
</dbReference>
<dbReference type="GO" id="GO:0020037">
    <property type="term" value="F:heme binding"/>
    <property type="evidence" value="ECO:0007669"/>
    <property type="project" value="UniProtKB-UniRule"/>
</dbReference>
<dbReference type="PROSITE" id="PS00436">
    <property type="entry name" value="PEROXIDASE_2"/>
    <property type="match status" value="1"/>
</dbReference>
<evidence type="ECO:0000256" key="4">
    <source>
        <dbReference type="ARBA" id="ARBA00022617"/>
    </source>
</evidence>
<gene>
    <name evidence="12" type="ORF">CNMCM5623_009497</name>
</gene>
<evidence type="ECO:0000256" key="1">
    <source>
        <dbReference type="ARBA" id="ARBA00003917"/>
    </source>
</evidence>
<dbReference type="AlphaFoldDB" id="A0A8H6UWB1"/>
<dbReference type="FunFam" id="1.10.520.10:FF:000005">
    <property type="entry name" value="Cytochrome c peroxidase"/>
    <property type="match status" value="1"/>
</dbReference>
<accession>A0A8H6UWB1</accession>
<dbReference type="PRINTS" id="PR00458">
    <property type="entry name" value="PEROXIDASE"/>
</dbReference>
<dbReference type="Proteomes" id="UP000654922">
    <property type="component" value="Unassembled WGS sequence"/>
</dbReference>
<dbReference type="GO" id="GO:0042744">
    <property type="term" value="P:hydrogen peroxide catabolic process"/>
    <property type="evidence" value="ECO:0007669"/>
    <property type="project" value="TreeGrafter"/>
</dbReference>
<keyword evidence="5" id="KW-0479">Metal-binding</keyword>
<evidence type="ECO:0000259" key="11">
    <source>
        <dbReference type="PROSITE" id="PS50873"/>
    </source>
</evidence>
<comment type="function">
    <text evidence="1">Destroys radicals which are normally produced within the cells and which are toxic to biological systems.</text>
</comment>
<feature type="region of interest" description="Disordered" evidence="10">
    <location>
        <begin position="433"/>
        <end position="453"/>
    </location>
</feature>
<evidence type="ECO:0000313" key="12">
    <source>
        <dbReference type="EMBL" id="KAF7165275.1"/>
    </source>
</evidence>
<dbReference type="SUPFAM" id="SSF48113">
    <property type="entry name" value="Heme-dependent peroxidases"/>
    <property type="match status" value="1"/>
</dbReference>
<keyword evidence="6 8" id="KW-0560">Oxidoreductase</keyword>
<proteinExistence type="inferred from homology"/>
<dbReference type="PROSITE" id="PS50873">
    <property type="entry name" value="PEROXIDASE_4"/>
    <property type="match status" value="1"/>
</dbReference>
<organism evidence="12 13">
    <name type="scientific">Aspergillus felis</name>
    <dbReference type="NCBI Taxonomy" id="1287682"/>
    <lineage>
        <taxon>Eukaryota</taxon>
        <taxon>Fungi</taxon>
        <taxon>Dikarya</taxon>
        <taxon>Ascomycota</taxon>
        <taxon>Pezizomycotina</taxon>
        <taxon>Eurotiomycetes</taxon>
        <taxon>Eurotiomycetidae</taxon>
        <taxon>Eurotiales</taxon>
        <taxon>Aspergillaceae</taxon>
        <taxon>Aspergillus</taxon>
        <taxon>Aspergillus subgen. Fumigati</taxon>
    </lineage>
</organism>